<gene>
    <name evidence="4 5" type="primary">ispD</name>
    <name evidence="5" type="ORF">KTH89_14955</name>
</gene>
<dbReference type="Pfam" id="PF01128">
    <property type="entry name" value="IspD"/>
    <property type="match status" value="1"/>
</dbReference>
<dbReference type="EMBL" id="JAHQCW010000025">
    <property type="protein sequence ID" value="MBU9737843.1"/>
    <property type="molecule type" value="Genomic_DNA"/>
</dbReference>
<comment type="function">
    <text evidence="4">Catalyzes the formation of 4-diphosphocytidyl-2-C-methyl-D-erythritol from CTP and 2-C-methyl-D-erythritol 4-phosphate (MEP).</text>
</comment>
<evidence type="ECO:0000256" key="2">
    <source>
        <dbReference type="ARBA" id="ARBA00022695"/>
    </source>
</evidence>
<dbReference type="CDD" id="cd02516">
    <property type="entry name" value="CDP-ME_synthetase"/>
    <property type="match status" value="1"/>
</dbReference>
<keyword evidence="1 4" id="KW-0808">Transferase</keyword>
<evidence type="ECO:0000256" key="1">
    <source>
        <dbReference type="ARBA" id="ARBA00022679"/>
    </source>
</evidence>
<dbReference type="NCBIfam" id="TIGR00453">
    <property type="entry name" value="ispD"/>
    <property type="match status" value="1"/>
</dbReference>
<dbReference type="RefSeq" id="WP_158348393.1">
    <property type="nucleotide sequence ID" value="NZ_JAHQCW010000025.1"/>
</dbReference>
<evidence type="ECO:0000313" key="5">
    <source>
        <dbReference type="EMBL" id="MBU9737843.1"/>
    </source>
</evidence>
<feature type="site" description="Positions MEP for the nucleophilic attack" evidence="4">
    <location>
        <position position="157"/>
    </location>
</feature>
<dbReference type="GO" id="GO:0019288">
    <property type="term" value="P:isopentenyl diphosphate biosynthetic process, methylerythritol 4-phosphate pathway"/>
    <property type="evidence" value="ECO:0007669"/>
    <property type="project" value="UniProtKB-UniRule"/>
</dbReference>
<evidence type="ECO:0000256" key="3">
    <source>
        <dbReference type="ARBA" id="ARBA00023229"/>
    </source>
</evidence>
<feature type="site" description="Transition state stabilizer" evidence="4">
    <location>
        <position position="25"/>
    </location>
</feature>
<feature type="site" description="Positions MEP for the nucleophilic attack" evidence="4">
    <location>
        <position position="216"/>
    </location>
</feature>
<dbReference type="GO" id="GO:0050518">
    <property type="term" value="F:2-C-methyl-D-erythritol 4-phosphate cytidylyltransferase activity"/>
    <property type="evidence" value="ECO:0007669"/>
    <property type="project" value="UniProtKB-UniRule"/>
</dbReference>
<dbReference type="InterPro" id="IPR001228">
    <property type="entry name" value="IspD"/>
</dbReference>
<feature type="site" description="Transition state stabilizer" evidence="4">
    <location>
        <position position="18"/>
    </location>
</feature>
<name>A0A949JZ15_9FIRM</name>
<dbReference type="AlphaFoldDB" id="A0A949JZ15"/>
<dbReference type="InterPro" id="IPR029044">
    <property type="entry name" value="Nucleotide-diphossugar_trans"/>
</dbReference>
<keyword evidence="2 4" id="KW-0548">Nucleotidyltransferase</keyword>
<comment type="caution">
    <text evidence="5">The sequence shown here is derived from an EMBL/GenBank/DDBJ whole genome shotgun (WGS) entry which is preliminary data.</text>
</comment>
<evidence type="ECO:0000256" key="4">
    <source>
        <dbReference type="HAMAP-Rule" id="MF_00108"/>
    </source>
</evidence>
<dbReference type="InterPro" id="IPR050088">
    <property type="entry name" value="IspD/TarI_cytidylyltransf_bact"/>
</dbReference>
<comment type="pathway">
    <text evidence="4">Isoprenoid biosynthesis; isopentenyl diphosphate biosynthesis via DXP pathway; isopentenyl diphosphate from 1-deoxy-D-xylulose 5-phosphate: step 2/6.</text>
</comment>
<sequence>MKKDRCTAIVLAAGKGKRMGSEIQKQYLLLNGRPMLYYSLDAFQKCERINEIILVAGAGEEEYCQREIVEKYRFSKVVSVVPGGRERYHSVANGLHAITDCDYVFIHDGARPFLTEDIIERAYAAVIEYQACVVGMPVKDTIKVVDRQSFAVDTPERNALWQVQTPQVFSYELIRKAYDLLLEQGDEAAVTDDAMVAELLLGSKVKLVEGSYRNIKVTTPEDLKIAEAFCSGN</sequence>
<organism evidence="5 6">
    <name type="scientific">Diplocloster agilis</name>
    <dbReference type="NCBI Taxonomy" id="2850323"/>
    <lineage>
        <taxon>Bacteria</taxon>
        <taxon>Bacillati</taxon>
        <taxon>Bacillota</taxon>
        <taxon>Clostridia</taxon>
        <taxon>Lachnospirales</taxon>
        <taxon>Lachnospiraceae</taxon>
        <taxon>Diplocloster</taxon>
    </lineage>
</organism>
<keyword evidence="6" id="KW-1185">Reference proteome</keyword>
<reference evidence="5" key="1">
    <citation type="submission" date="2021-06" db="EMBL/GenBank/DDBJ databases">
        <title>Description of novel taxa of the family Lachnospiraceae.</title>
        <authorList>
            <person name="Chaplin A.V."/>
            <person name="Sokolova S.R."/>
            <person name="Pikina A.P."/>
            <person name="Korzhanova M."/>
            <person name="Belova V."/>
            <person name="Korostin D."/>
            <person name="Efimov B.A."/>
        </authorList>
    </citation>
    <scope>NUCLEOTIDE SEQUENCE</scope>
    <source>
        <strain evidence="5">ASD5720</strain>
    </source>
</reference>
<dbReference type="PANTHER" id="PTHR32125">
    <property type="entry name" value="2-C-METHYL-D-ERYTHRITOL 4-PHOSPHATE CYTIDYLYLTRANSFERASE, CHLOROPLASTIC"/>
    <property type="match status" value="1"/>
</dbReference>
<proteinExistence type="inferred from homology"/>
<comment type="catalytic activity">
    <reaction evidence="4">
        <text>2-C-methyl-D-erythritol 4-phosphate + CTP + H(+) = 4-CDP-2-C-methyl-D-erythritol + diphosphate</text>
        <dbReference type="Rhea" id="RHEA:13429"/>
        <dbReference type="ChEBI" id="CHEBI:15378"/>
        <dbReference type="ChEBI" id="CHEBI:33019"/>
        <dbReference type="ChEBI" id="CHEBI:37563"/>
        <dbReference type="ChEBI" id="CHEBI:57823"/>
        <dbReference type="ChEBI" id="CHEBI:58262"/>
        <dbReference type="EC" id="2.7.7.60"/>
    </reaction>
</comment>
<accession>A0A949JZ15</accession>
<protein>
    <recommendedName>
        <fullName evidence="4">2-C-methyl-D-erythritol 4-phosphate cytidylyltransferase</fullName>
        <ecNumber evidence="4">2.7.7.60</ecNumber>
    </recommendedName>
    <alternativeName>
        <fullName evidence="4">4-diphosphocytidyl-2C-methyl-D-erythritol synthase</fullName>
    </alternativeName>
    <alternativeName>
        <fullName evidence="4">MEP cytidylyltransferase</fullName>
        <shortName evidence="4">MCT</shortName>
    </alternativeName>
</protein>
<dbReference type="InterPro" id="IPR034683">
    <property type="entry name" value="IspD/TarI"/>
</dbReference>
<dbReference type="HAMAP" id="MF_00108">
    <property type="entry name" value="IspD"/>
    <property type="match status" value="1"/>
</dbReference>
<dbReference type="FunFam" id="3.90.550.10:FF:000003">
    <property type="entry name" value="2-C-methyl-D-erythritol 4-phosphate cytidylyltransferase"/>
    <property type="match status" value="1"/>
</dbReference>
<dbReference type="Proteomes" id="UP000712157">
    <property type="component" value="Unassembled WGS sequence"/>
</dbReference>
<dbReference type="EC" id="2.7.7.60" evidence="4"/>
<dbReference type="SUPFAM" id="SSF53448">
    <property type="entry name" value="Nucleotide-diphospho-sugar transferases"/>
    <property type="match status" value="1"/>
</dbReference>
<comment type="similarity">
    <text evidence="4">Belongs to the IspD/TarI cytidylyltransferase family. IspD subfamily.</text>
</comment>
<keyword evidence="3 4" id="KW-0414">Isoprene biosynthesis</keyword>
<dbReference type="Gene3D" id="3.90.550.10">
    <property type="entry name" value="Spore Coat Polysaccharide Biosynthesis Protein SpsA, Chain A"/>
    <property type="match status" value="1"/>
</dbReference>
<evidence type="ECO:0000313" key="6">
    <source>
        <dbReference type="Proteomes" id="UP000712157"/>
    </source>
</evidence>
<dbReference type="PANTHER" id="PTHR32125:SF4">
    <property type="entry name" value="2-C-METHYL-D-ERYTHRITOL 4-PHOSPHATE CYTIDYLYLTRANSFERASE, CHLOROPLASTIC"/>
    <property type="match status" value="1"/>
</dbReference>